<feature type="signal peptide" evidence="2">
    <location>
        <begin position="1"/>
        <end position="19"/>
    </location>
</feature>
<dbReference type="EMBL" id="CP035107">
    <property type="protein sequence ID" value="QAR30360.1"/>
    <property type="molecule type" value="Genomic_DNA"/>
</dbReference>
<feature type="region of interest" description="Disordered" evidence="1">
    <location>
        <begin position="56"/>
        <end position="75"/>
    </location>
</feature>
<feature type="chain" id="PRO_5019202119" evidence="2">
    <location>
        <begin position="20"/>
        <end position="1041"/>
    </location>
</feature>
<feature type="compositionally biased region" description="Basic and acidic residues" evidence="1">
    <location>
        <begin position="56"/>
        <end position="65"/>
    </location>
</feature>
<name>A0A410JQC7_ORNRH</name>
<sequence>MKNLLYILFLIFSITFGYAQEVVAQELQSTNVNYAIKGIKYDEKTKRIIIIGDAGAGKESDRGSGEDSQEVLPGGKDYTLTDAKGNVWAVDEEGNITNVGMQAKGGASTPQNTAGVDAKGNATTITAEGIRVTFKNSSDSKYAFDQPAKALNSDYKKLNGKVIPFKAVENKKTEPFIASVEITDNSISADSLIFKTSKGVPIDAKKVGNDYRLTLKGLYSYATEQVQAIIKQGDKYQVAGAFNLVHISPKTIKLNLVPTTGVSISRNQIQKVKDIYKKIAIDVDISVKEAFDITPYLVNGKLPSEDAFGDLSSYSPAQNKVIEAYKQQRGVDLAYYIFVTDRPSSNGQAGYMRLGGQFGFVYDQQARTIAHELGHGALRLEHPFKEFKNVAQGDMKTLMDYNASNTNPKTNTNTNTNPKTNTNFIYPDWKQVNDPKFKIYAFQGQSEGELANLQFTEIKFDDTKFVEIATENISIGCENVLLPSGRLVKFSSNELKKIKTIGLSDRELSHVIGVDGKKYNLSNRVETDTIEGSNDIEITKVYDAYKLVCFKCIETDENAKKIIKQTQNGEGIYTNVPQKYIIAEFTSTVECRDGIQIIAQDEEGNIICKTLSKDACENYRLQNKKEGSGRKKDIGTVERGNGKTSCKITIYGKTDTNGQTGYTVDVEFTGTPKNAKIKAQEQDLKDEIKRIAEEKLNQLGLEGKAGKTVQEKGSELGEFYVADMTGWEWVGEISELGNSVWETAALPKSYWNEDGEFKYNEAKIHMPPAFVGVSDGVIEEVTSYPQLIKLGYDVATKEEVRTGLWNSVKNISLESIKNAAVDFYEQKKANYTSDKSYIVNHTVGKDGVELASILMGTGGIKKAVKNVDEGVEKTGKKIKEAIKNKLDDIEKEFLTNTFKNLLTNKFKNYKGLLSFEDWSKRYKTLYKNRKIGKLTEDEFQLLEGGLKPKKGITTSDGKRYFDNVSDGTAREVKSGPITLSNSKQQILKDIEILNQNLTNNQISKIEWHCFDEVNEIEINKFIQDNLRQELKNTEVFKIIKY</sequence>
<keyword evidence="2" id="KW-0732">Signal</keyword>
<dbReference type="OrthoDB" id="1521695at2"/>
<evidence type="ECO:0000256" key="2">
    <source>
        <dbReference type="SAM" id="SignalP"/>
    </source>
</evidence>
<dbReference type="Proteomes" id="UP000287701">
    <property type="component" value="Chromosome"/>
</dbReference>
<gene>
    <name evidence="3" type="ORF">EQP59_02815</name>
</gene>
<reference evidence="3 4" key="1">
    <citation type="submission" date="2019-01" db="EMBL/GenBank/DDBJ databases">
        <title>Whole Genome of Ornithobacterium rhinotracheale FARPER-174b.</title>
        <authorList>
            <person name="Tataje-Lavanda L.A."/>
            <person name="Montalvan A."/>
            <person name="Montesinos R."/>
            <person name="Zimic M."/>
            <person name="Fernandez-Sanchez M."/>
            <person name="Fernandez-Diaz M."/>
        </authorList>
    </citation>
    <scope>NUCLEOTIDE SEQUENCE [LARGE SCALE GENOMIC DNA]</scope>
    <source>
        <strain evidence="3 4">FARPER-174b</strain>
    </source>
</reference>
<proteinExistence type="predicted"/>
<dbReference type="RefSeq" id="WP_128500855.1">
    <property type="nucleotide sequence ID" value="NZ_CP035107.1"/>
</dbReference>
<evidence type="ECO:0000313" key="3">
    <source>
        <dbReference type="EMBL" id="QAR30360.1"/>
    </source>
</evidence>
<accession>A0A410JQC7</accession>
<organism evidence="3 4">
    <name type="scientific">Ornithobacterium rhinotracheale</name>
    <dbReference type="NCBI Taxonomy" id="28251"/>
    <lineage>
        <taxon>Bacteria</taxon>
        <taxon>Pseudomonadati</taxon>
        <taxon>Bacteroidota</taxon>
        <taxon>Flavobacteriia</taxon>
        <taxon>Flavobacteriales</taxon>
        <taxon>Weeksellaceae</taxon>
        <taxon>Ornithobacterium</taxon>
    </lineage>
</organism>
<dbReference type="AlphaFoldDB" id="A0A410JQC7"/>
<evidence type="ECO:0000313" key="4">
    <source>
        <dbReference type="Proteomes" id="UP000287701"/>
    </source>
</evidence>
<evidence type="ECO:0000256" key="1">
    <source>
        <dbReference type="SAM" id="MobiDB-lite"/>
    </source>
</evidence>
<protein>
    <submittedName>
        <fullName evidence="3">Uncharacterized protein</fullName>
    </submittedName>
</protein>